<keyword evidence="3" id="KW-1185">Reference proteome</keyword>
<feature type="region of interest" description="Disordered" evidence="1">
    <location>
        <begin position="54"/>
        <end position="77"/>
    </location>
</feature>
<proteinExistence type="predicted"/>
<evidence type="ECO:0000256" key="1">
    <source>
        <dbReference type="SAM" id="MobiDB-lite"/>
    </source>
</evidence>
<accession>A0A3B0CBA8</accession>
<dbReference type="Proteomes" id="UP000276603">
    <property type="component" value="Unassembled WGS sequence"/>
</dbReference>
<comment type="caution">
    <text evidence="2">The sequence shown here is derived from an EMBL/GenBank/DDBJ whole genome shotgun (WGS) entry which is preliminary data.</text>
</comment>
<evidence type="ECO:0000313" key="3">
    <source>
        <dbReference type="Proteomes" id="UP000276603"/>
    </source>
</evidence>
<dbReference type="EMBL" id="RBCJ01000002">
    <property type="protein sequence ID" value="RKN80887.1"/>
    <property type="molecule type" value="Genomic_DNA"/>
</dbReference>
<reference evidence="2 3" key="1">
    <citation type="submission" date="2018-10" db="EMBL/GenBank/DDBJ databases">
        <title>Ulvibacterium marinum gen. nov., sp. nov., a novel marine bacterium of the family Flavobacteriaceae, isolated from a culture of the green alga Ulva prolifera.</title>
        <authorList>
            <person name="Zhang Z."/>
        </authorList>
    </citation>
    <scope>NUCLEOTIDE SEQUENCE [LARGE SCALE GENOMIC DNA]</scope>
    <source>
        <strain evidence="2 3">CCMM003</strain>
    </source>
</reference>
<name>A0A3B0CBA8_9FLAO</name>
<sequence length="108" mass="11897">MDGAKTKGELRLTISGLPKGEYTLKTYHHLMEEVSPKLSYKLLIDNGRSQSTISVVPSMGNRMGNSEPTSISHRIRSGESKSISIQIKSDDKDIPVILNGLEISEIKI</sequence>
<dbReference type="RefSeq" id="WP_120711043.1">
    <property type="nucleotide sequence ID" value="NZ_RBCJ01000002.1"/>
</dbReference>
<dbReference type="AlphaFoldDB" id="A0A3B0CBA8"/>
<gene>
    <name evidence="2" type="ORF">D7Z94_07950</name>
</gene>
<organism evidence="2 3">
    <name type="scientific">Ulvibacterium marinum</name>
    <dbReference type="NCBI Taxonomy" id="2419782"/>
    <lineage>
        <taxon>Bacteria</taxon>
        <taxon>Pseudomonadati</taxon>
        <taxon>Bacteroidota</taxon>
        <taxon>Flavobacteriia</taxon>
        <taxon>Flavobacteriales</taxon>
        <taxon>Flavobacteriaceae</taxon>
        <taxon>Ulvibacterium</taxon>
    </lineage>
</organism>
<feature type="compositionally biased region" description="Polar residues" evidence="1">
    <location>
        <begin position="63"/>
        <end position="72"/>
    </location>
</feature>
<evidence type="ECO:0000313" key="2">
    <source>
        <dbReference type="EMBL" id="RKN80887.1"/>
    </source>
</evidence>
<protein>
    <submittedName>
        <fullName evidence="2">Uncharacterized protein</fullName>
    </submittedName>
</protein>